<organism evidence="1">
    <name type="scientific">freshwater metagenome</name>
    <dbReference type="NCBI Taxonomy" id="449393"/>
    <lineage>
        <taxon>unclassified sequences</taxon>
        <taxon>metagenomes</taxon>
        <taxon>ecological metagenomes</taxon>
    </lineage>
</organism>
<protein>
    <submittedName>
        <fullName evidence="1">Unannotated protein</fullName>
    </submittedName>
</protein>
<evidence type="ECO:0000313" key="1">
    <source>
        <dbReference type="EMBL" id="CAB4767564.1"/>
    </source>
</evidence>
<proteinExistence type="predicted"/>
<name>A0A6J6V791_9ZZZZ</name>
<reference evidence="1" key="1">
    <citation type="submission" date="2020-05" db="EMBL/GenBank/DDBJ databases">
        <authorList>
            <person name="Chiriac C."/>
            <person name="Salcher M."/>
            <person name="Ghai R."/>
            <person name="Kavagutti S V."/>
        </authorList>
    </citation>
    <scope>NUCLEOTIDE SEQUENCE</scope>
</reference>
<accession>A0A6J6V791</accession>
<dbReference type="AlphaFoldDB" id="A0A6J6V791"/>
<sequence>MYVDTVLASGSTGVLAARFGVSCAITSQFIVGQTIVWRVYGNNETLGGAVMDSSNTVKGYIEVAGVKDPLPLTYGNHSGVAFWTAVLKTGTATGLYNTLGVISYKVTMIAKDQDSIKVLSTKLTRKAVNGVPVKVDGQYVYERVPAYKTVKVTPALKGAVGTWQSNFTASSLVTLYAVPTA</sequence>
<gene>
    <name evidence="1" type="ORF">UFOPK2907_00356</name>
</gene>
<dbReference type="EMBL" id="CAEZZR010000021">
    <property type="protein sequence ID" value="CAB4767564.1"/>
    <property type="molecule type" value="Genomic_DNA"/>
</dbReference>